<dbReference type="NCBIfam" id="TIGR00322">
    <property type="entry name" value="diphth2_R"/>
    <property type="match status" value="1"/>
</dbReference>
<keyword evidence="8" id="KW-0479">Metal-binding</keyword>
<evidence type="ECO:0000313" key="20">
    <source>
        <dbReference type="EMBL" id="KAJ3227624.1"/>
    </source>
</evidence>
<evidence type="ECO:0000256" key="5">
    <source>
        <dbReference type="ARBA" id="ARBA00021915"/>
    </source>
</evidence>
<keyword evidence="11" id="KW-0408">Iron</keyword>
<dbReference type="PANTHER" id="PTHR10762">
    <property type="entry name" value="DIPHTHAMIDE BIOSYNTHESIS PROTEIN"/>
    <property type="match status" value="1"/>
</dbReference>
<evidence type="ECO:0000313" key="21">
    <source>
        <dbReference type="Proteomes" id="UP001211065"/>
    </source>
</evidence>
<evidence type="ECO:0000256" key="1">
    <source>
        <dbReference type="ARBA" id="ARBA00001966"/>
    </source>
</evidence>
<evidence type="ECO:0000256" key="11">
    <source>
        <dbReference type="ARBA" id="ARBA00023004"/>
    </source>
</evidence>
<dbReference type="InterPro" id="IPR042263">
    <property type="entry name" value="DPH1/DPH2_1"/>
</dbReference>
<dbReference type="SMART" id="SM00184">
    <property type="entry name" value="RING"/>
    <property type="match status" value="1"/>
</dbReference>
<keyword evidence="12" id="KW-0411">Iron-sulfur</keyword>
<dbReference type="FunFam" id="3.40.50.11840:FF:000001">
    <property type="entry name" value="2-(3-amino-3-carboxypropyl)histidine synthase subunit 1"/>
    <property type="match status" value="1"/>
</dbReference>
<dbReference type="SMART" id="SM00744">
    <property type="entry name" value="RINGv"/>
    <property type="match status" value="1"/>
</dbReference>
<dbReference type="InterPro" id="IPR011016">
    <property type="entry name" value="Znf_RING-CH"/>
</dbReference>
<evidence type="ECO:0000256" key="8">
    <source>
        <dbReference type="ARBA" id="ARBA00022723"/>
    </source>
</evidence>
<protein>
    <recommendedName>
        <fullName evidence="5">2-(3-amino-3-carboxypropyl)histidine synthase subunit 1</fullName>
        <ecNumber evidence="4">2.5.1.108</ecNumber>
    </recommendedName>
    <alternativeName>
        <fullName evidence="14">Diphthamide biosynthesis protein 1</fullName>
    </alternativeName>
    <alternativeName>
        <fullName evidence="15">Diphtheria toxin resistance protein 1</fullName>
    </alternativeName>
    <alternativeName>
        <fullName evidence="13">S-adenosyl-L-methionine:L-histidine 3-amino-3-carboxypropyltransferase 1</fullName>
    </alternativeName>
</protein>
<keyword evidence="9 17" id="KW-0863">Zinc-finger</keyword>
<name>A0AAD5UAN6_9FUNG</name>
<evidence type="ECO:0000256" key="9">
    <source>
        <dbReference type="ARBA" id="ARBA00022771"/>
    </source>
</evidence>
<keyword evidence="6" id="KW-0808">Transferase</keyword>
<comment type="caution">
    <text evidence="20">The sequence shown here is derived from an EMBL/GenBank/DDBJ whole genome shotgun (WGS) entry which is preliminary data.</text>
</comment>
<dbReference type="PANTHER" id="PTHR10762:SF1">
    <property type="entry name" value="2-(3-AMINO-3-CARBOXYPROPYL)HISTIDINE SYNTHASE SUBUNIT 1"/>
    <property type="match status" value="1"/>
</dbReference>
<evidence type="ECO:0000256" key="7">
    <source>
        <dbReference type="ARBA" id="ARBA00022691"/>
    </source>
</evidence>
<evidence type="ECO:0000256" key="2">
    <source>
        <dbReference type="ARBA" id="ARBA00005156"/>
    </source>
</evidence>
<feature type="region of interest" description="Disordered" evidence="18">
    <location>
        <begin position="572"/>
        <end position="593"/>
    </location>
</feature>
<dbReference type="CDD" id="cd16454">
    <property type="entry name" value="RING-H2_PA-TM-RING"/>
    <property type="match status" value="1"/>
</dbReference>
<dbReference type="Proteomes" id="UP001211065">
    <property type="component" value="Unassembled WGS sequence"/>
</dbReference>
<evidence type="ECO:0000256" key="17">
    <source>
        <dbReference type="PROSITE-ProRule" id="PRU00175"/>
    </source>
</evidence>
<dbReference type="EMBL" id="JADGJW010000013">
    <property type="protein sequence ID" value="KAJ3227624.1"/>
    <property type="molecule type" value="Genomic_DNA"/>
</dbReference>
<comment type="cofactor">
    <cofactor evidence="1">
        <name>[4Fe-4S] cluster</name>
        <dbReference type="ChEBI" id="CHEBI:49883"/>
    </cofactor>
</comment>
<dbReference type="Gene3D" id="3.40.50.11850">
    <property type="entry name" value="Diphthamide synthesis DPH1/DPH2 domain 2"/>
    <property type="match status" value="1"/>
</dbReference>
<dbReference type="InterPro" id="IPR042264">
    <property type="entry name" value="DPH1/DPH2_2"/>
</dbReference>
<dbReference type="GO" id="GO:0090560">
    <property type="term" value="F:2-(3-amino-3-carboxypropyl)histidine synthase activity"/>
    <property type="evidence" value="ECO:0007669"/>
    <property type="project" value="UniProtKB-EC"/>
</dbReference>
<comment type="similarity">
    <text evidence="3">Belongs to the DPH1/DPH2 family. DPH1 subfamily.</text>
</comment>
<sequence length="593" mass="65925">MSEPSLTSIKKPKRFVGKKSKNFESSNVDSLDNLKNSVVKSKTKSLAFQIPEEILGDEVLNAELLNSLPANYNFEIHKTIWQIKRNNYKKVALQFPEGLLMFALTISDILEKYTSAETLVMGDVTYGACCIDDFTARALNCDFLVHYGHSCLVPVDITTIKTMYVFVDIKIDLNHFSSTLKKNFPLNSKEGSKIKFALVSTIQFVASLHLSRELLETDFILTIPQAKPLSGGEILGCTAPKLDDDVEYIIYLGDGRFHLEAIMVANPQIPAFRYDPYSLKFTSEKYDHNEMRSLRHRAVESAKSCKKWGLILGTLGRQGSNSVLEVEDEDLGNNLPNFNPSNIEFEGVQADLAATMMNMFQQFLENDSNNQNRTGEFRHQTGNVGNGVFFYSSGPQTQRSTTSNTTSFDDSPFRTESANNSTDEQTNNDSNTNPLSADPMLRGIAQLLRQHMGGAEGTMNPLAALFGATGNLGDYAMGPRGFDDIITSLMEQANAANAPPPATEEQIVALPQFPIVKTENNKDCTICQEEYSDNEVVSEMPCKHVFHPSCIEYWLKINGTCPVCRFSLVKKSENNENGDSTPPERGTAQSMFI</sequence>
<feature type="compositionally biased region" description="Low complexity" evidence="18">
    <location>
        <begin position="400"/>
        <end position="410"/>
    </location>
</feature>
<dbReference type="GO" id="GO:0017183">
    <property type="term" value="P:protein histidyl modification to diphthamide"/>
    <property type="evidence" value="ECO:0007669"/>
    <property type="project" value="InterPro"/>
</dbReference>
<dbReference type="InterPro" id="IPR016435">
    <property type="entry name" value="DPH1/DPH2"/>
</dbReference>
<keyword evidence="21" id="KW-1185">Reference proteome</keyword>
<dbReference type="AlphaFoldDB" id="A0AAD5UAN6"/>
<feature type="compositionally biased region" description="Polar residues" evidence="18">
    <location>
        <begin position="414"/>
        <end position="435"/>
    </location>
</feature>
<evidence type="ECO:0000256" key="4">
    <source>
        <dbReference type="ARBA" id="ARBA00012221"/>
    </source>
</evidence>
<evidence type="ECO:0000256" key="16">
    <source>
        <dbReference type="ARBA" id="ARBA00048403"/>
    </source>
</evidence>
<comment type="catalytic activity">
    <reaction evidence="16">
        <text>L-histidyl-[translation elongation factor 2] + S-adenosyl-L-methionine = 2-[(3S)-amino-3-carboxypropyl]-L-histidyl-[translation elongation factor 2] + S-methyl-5'-thioadenosine + H(+)</text>
        <dbReference type="Rhea" id="RHEA:36783"/>
        <dbReference type="Rhea" id="RHEA-COMP:9748"/>
        <dbReference type="Rhea" id="RHEA-COMP:9749"/>
        <dbReference type="ChEBI" id="CHEBI:15378"/>
        <dbReference type="ChEBI" id="CHEBI:17509"/>
        <dbReference type="ChEBI" id="CHEBI:29979"/>
        <dbReference type="ChEBI" id="CHEBI:59789"/>
        <dbReference type="ChEBI" id="CHEBI:73995"/>
        <dbReference type="EC" id="2.5.1.108"/>
    </reaction>
</comment>
<evidence type="ECO:0000256" key="14">
    <source>
        <dbReference type="ARBA" id="ARBA00032574"/>
    </source>
</evidence>
<evidence type="ECO:0000256" key="18">
    <source>
        <dbReference type="SAM" id="MobiDB-lite"/>
    </source>
</evidence>
<dbReference type="Pfam" id="PF01866">
    <property type="entry name" value="Diphthamide_syn"/>
    <property type="match status" value="1"/>
</dbReference>
<proteinExistence type="inferred from homology"/>
<dbReference type="GO" id="GO:0051536">
    <property type="term" value="F:iron-sulfur cluster binding"/>
    <property type="evidence" value="ECO:0007669"/>
    <property type="project" value="UniProtKB-KW"/>
</dbReference>
<evidence type="ECO:0000256" key="13">
    <source>
        <dbReference type="ARBA" id="ARBA00031690"/>
    </source>
</evidence>
<dbReference type="InterPro" id="IPR001841">
    <property type="entry name" value="Znf_RING"/>
</dbReference>
<organism evidence="20 21">
    <name type="scientific">Clydaea vesicula</name>
    <dbReference type="NCBI Taxonomy" id="447962"/>
    <lineage>
        <taxon>Eukaryota</taxon>
        <taxon>Fungi</taxon>
        <taxon>Fungi incertae sedis</taxon>
        <taxon>Chytridiomycota</taxon>
        <taxon>Chytridiomycota incertae sedis</taxon>
        <taxon>Chytridiomycetes</taxon>
        <taxon>Lobulomycetales</taxon>
        <taxon>Lobulomycetaceae</taxon>
        <taxon>Clydaea</taxon>
    </lineage>
</organism>
<keyword evidence="7" id="KW-0949">S-adenosyl-L-methionine</keyword>
<keyword evidence="10" id="KW-0862">Zinc</keyword>
<dbReference type="EC" id="2.5.1.108" evidence="4"/>
<dbReference type="PROSITE" id="PS50089">
    <property type="entry name" value="ZF_RING_2"/>
    <property type="match status" value="1"/>
</dbReference>
<dbReference type="Gene3D" id="3.40.50.11840">
    <property type="entry name" value="Diphthamide synthesis DPH1/DPH2 domain 1"/>
    <property type="match status" value="1"/>
</dbReference>
<feature type="domain" description="RING-type" evidence="19">
    <location>
        <begin position="524"/>
        <end position="565"/>
    </location>
</feature>
<evidence type="ECO:0000256" key="6">
    <source>
        <dbReference type="ARBA" id="ARBA00022679"/>
    </source>
</evidence>
<dbReference type="InterPro" id="IPR013083">
    <property type="entry name" value="Znf_RING/FYVE/PHD"/>
</dbReference>
<dbReference type="SFLD" id="SFLDS00032">
    <property type="entry name" value="Radical_SAM_3-amino-3-carboxyp"/>
    <property type="match status" value="1"/>
</dbReference>
<gene>
    <name evidence="20" type="primary">DPH1</name>
    <name evidence="20" type="ORF">HK099_001131</name>
</gene>
<evidence type="ECO:0000256" key="15">
    <source>
        <dbReference type="ARBA" id="ARBA00032789"/>
    </source>
</evidence>
<comment type="pathway">
    <text evidence="2">Protein modification; peptidyl-diphthamide biosynthesis.</text>
</comment>
<dbReference type="Pfam" id="PF13639">
    <property type="entry name" value="zf-RING_2"/>
    <property type="match status" value="1"/>
</dbReference>
<evidence type="ECO:0000259" key="19">
    <source>
        <dbReference type="PROSITE" id="PS50089"/>
    </source>
</evidence>
<dbReference type="FunFam" id="3.40.50.11850:FF:000001">
    <property type="entry name" value="2-(3-amino-3-carboxypropyl)histidine synthase subunit 1"/>
    <property type="match status" value="1"/>
</dbReference>
<accession>A0AAD5UAN6</accession>
<dbReference type="SUPFAM" id="SSF57850">
    <property type="entry name" value="RING/U-box"/>
    <property type="match status" value="1"/>
</dbReference>
<feature type="region of interest" description="Disordered" evidence="18">
    <location>
        <begin position="388"/>
        <end position="438"/>
    </location>
</feature>
<dbReference type="Gene3D" id="3.30.40.10">
    <property type="entry name" value="Zinc/RING finger domain, C3HC4 (zinc finger)"/>
    <property type="match status" value="1"/>
</dbReference>
<evidence type="ECO:0000256" key="12">
    <source>
        <dbReference type="ARBA" id="ARBA00023014"/>
    </source>
</evidence>
<reference evidence="20" key="1">
    <citation type="submission" date="2020-05" db="EMBL/GenBank/DDBJ databases">
        <title>Phylogenomic resolution of chytrid fungi.</title>
        <authorList>
            <person name="Stajich J.E."/>
            <person name="Amses K."/>
            <person name="Simmons R."/>
            <person name="Seto K."/>
            <person name="Myers J."/>
            <person name="Bonds A."/>
            <person name="Quandt C.A."/>
            <person name="Barry K."/>
            <person name="Liu P."/>
            <person name="Grigoriev I."/>
            <person name="Longcore J.E."/>
            <person name="James T.Y."/>
        </authorList>
    </citation>
    <scope>NUCLEOTIDE SEQUENCE</scope>
    <source>
        <strain evidence="20">JEL0476</strain>
    </source>
</reference>
<evidence type="ECO:0000256" key="10">
    <source>
        <dbReference type="ARBA" id="ARBA00022833"/>
    </source>
</evidence>
<evidence type="ECO:0000256" key="3">
    <source>
        <dbReference type="ARBA" id="ARBA00010173"/>
    </source>
</evidence>
<dbReference type="GO" id="GO:0008270">
    <property type="term" value="F:zinc ion binding"/>
    <property type="evidence" value="ECO:0007669"/>
    <property type="project" value="UniProtKB-KW"/>
</dbReference>